<dbReference type="SUPFAM" id="SSF53383">
    <property type="entry name" value="PLP-dependent transferases"/>
    <property type="match status" value="1"/>
</dbReference>
<protein>
    <submittedName>
        <fullName evidence="4">Aminotransferase class V-fold PLP-dependent enzyme</fullName>
    </submittedName>
</protein>
<evidence type="ECO:0000313" key="5">
    <source>
        <dbReference type="Proteomes" id="UP001272242"/>
    </source>
</evidence>
<keyword evidence="5" id="KW-1185">Reference proteome</keyword>
<dbReference type="PANTHER" id="PTHR30244">
    <property type="entry name" value="TRANSAMINASE"/>
    <property type="match status" value="1"/>
</dbReference>
<dbReference type="InterPro" id="IPR015422">
    <property type="entry name" value="PyrdxlP-dep_Trfase_small"/>
</dbReference>
<dbReference type="PANTHER" id="PTHR30244:SF36">
    <property type="entry name" value="3-OXO-GLUCOSE-6-PHOSPHATE:GLUTAMATE AMINOTRANSFERASE"/>
    <property type="match status" value="1"/>
</dbReference>
<proteinExistence type="inferred from homology"/>
<keyword evidence="4" id="KW-0808">Transferase</keyword>
<dbReference type="RefSeq" id="WP_320688055.1">
    <property type="nucleotide sequence ID" value="NZ_JAXBLV010000199.1"/>
</dbReference>
<evidence type="ECO:0000256" key="1">
    <source>
        <dbReference type="ARBA" id="ARBA00022898"/>
    </source>
</evidence>
<evidence type="ECO:0000256" key="3">
    <source>
        <dbReference type="RuleBase" id="RU004508"/>
    </source>
</evidence>
<dbReference type="PIRSF" id="PIRSF000390">
    <property type="entry name" value="PLP_StrS"/>
    <property type="match status" value="1"/>
</dbReference>
<dbReference type="EMBL" id="JAXBLV010000199">
    <property type="protein sequence ID" value="MDY3561686.1"/>
    <property type="molecule type" value="Genomic_DNA"/>
</dbReference>
<evidence type="ECO:0000256" key="2">
    <source>
        <dbReference type="ARBA" id="ARBA00037999"/>
    </source>
</evidence>
<dbReference type="InterPro" id="IPR015421">
    <property type="entry name" value="PyrdxlP-dep_Trfase_major"/>
</dbReference>
<dbReference type="GO" id="GO:0008483">
    <property type="term" value="F:transaminase activity"/>
    <property type="evidence" value="ECO:0007669"/>
    <property type="project" value="UniProtKB-KW"/>
</dbReference>
<keyword evidence="4" id="KW-0032">Aminotransferase</keyword>
<keyword evidence="1 3" id="KW-0663">Pyridoxal phosphate</keyword>
<evidence type="ECO:0000313" key="4">
    <source>
        <dbReference type="EMBL" id="MDY3561686.1"/>
    </source>
</evidence>
<dbReference type="Proteomes" id="UP001272242">
    <property type="component" value="Unassembled WGS sequence"/>
</dbReference>
<dbReference type="InterPro" id="IPR015424">
    <property type="entry name" value="PyrdxlP-dep_Trfase"/>
</dbReference>
<dbReference type="Pfam" id="PF01041">
    <property type="entry name" value="DegT_DnrJ_EryC1"/>
    <property type="match status" value="1"/>
</dbReference>
<dbReference type="Gene3D" id="3.90.1150.10">
    <property type="entry name" value="Aspartate Aminotransferase, domain 1"/>
    <property type="match status" value="1"/>
</dbReference>
<dbReference type="Gene3D" id="3.40.640.10">
    <property type="entry name" value="Type I PLP-dependent aspartate aminotransferase-like (Major domain)"/>
    <property type="match status" value="1"/>
</dbReference>
<sequence>MRSELPALLGGAPIRPDGPPAWPLPDPDVQAALCAAVASGAWGQYRGEHVCALEAELAAFHGVPHALTCATGTLAVEVALRALRVGPGDEVVMAAYDYESNFLTVHALGAKPVLVDVRPDNWQLDETKLEAALTPLTKAVLCSHLHGGLVNMPAVLALARPRGVGVVEDAAQAPGAVLDGRPAGTWGDVGTLSFGGSKLLTAGRGGGLLFADPVLFQRAKGHLNRGVQQLAPLSELQAAALRPQLRKLHEATAWRVERVRELFQINPPPSPLPEGRGSQDTLKRLSELGSQSGSGELPLPSGRGLGGGLSFSPLAPLEAGAHLPAFYKLGLRYDPAAFGLSRERLVKALRAEGVAFDAGFNALHVGRSPSRFRAAGPLDHAADAHARCVVLHHPVLSLAPADVRQVAEAVAKVYRYRDELNRPAPTPDPES</sequence>
<accession>A0ABU5F744</accession>
<comment type="caution">
    <text evidence="4">The sequence shown here is derived from an EMBL/GenBank/DDBJ whole genome shotgun (WGS) entry which is preliminary data.</text>
</comment>
<dbReference type="InterPro" id="IPR000653">
    <property type="entry name" value="DegT/StrS_aminotransferase"/>
</dbReference>
<comment type="similarity">
    <text evidence="2 3">Belongs to the DegT/DnrJ/EryC1 family.</text>
</comment>
<reference evidence="5" key="1">
    <citation type="journal article" date="2023" name="Mar. Drugs">
        <title>Gemmata algarum, a Novel Planctomycete Isolated from an Algal Mat, Displays Antimicrobial Activity.</title>
        <authorList>
            <person name="Kumar G."/>
            <person name="Kallscheuer N."/>
            <person name="Kashif M."/>
            <person name="Ahamad S."/>
            <person name="Jagadeeshwari U."/>
            <person name="Pannikurungottu S."/>
            <person name="Haufschild T."/>
            <person name="Kabuu M."/>
            <person name="Sasikala C."/>
            <person name="Jogler C."/>
            <person name="Ramana C."/>
        </authorList>
    </citation>
    <scope>NUCLEOTIDE SEQUENCE [LARGE SCALE GENOMIC DNA]</scope>
    <source>
        <strain evidence="5">JC673</strain>
    </source>
</reference>
<gene>
    <name evidence="4" type="ORF">R5W23_002967</name>
</gene>
<name>A0ABU5F744_9BACT</name>
<organism evidence="4 5">
    <name type="scientific">Gemmata algarum</name>
    <dbReference type="NCBI Taxonomy" id="2975278"/>
    <lineage>
        <taxon>Bacteria</taxon>
        <taxon>Pseudomonadati</taxon>
        <taxon>Planctomycetota</taxon>
        <taxon>Planctomycetia</taxon>
        <taxon>Gemmatales</taxon>
        <taxon>Gemmataceae</taxon>
        <taxon>Gemmata</taxon>
    </lineage>
</organism>